<dbReference type="AlphaFoldDB" id="A0AAW1MPN1"/>
<gene>
    <name evidence="12" type="ORF">RND81_02G003400</name>
</gene>
<evidence type="ECO:0000256" key="3">
    <source>
        <dbReference type="ARBA" id="ARBA00022448"/>
    </source>
</evidence>
<feature type="transmembrane region" description="Helical" evidence="11">
    <location>
        <begin position="69"/>
        <end position="93"/>
    </location>
</feature>
<dbReference type="PANTHER" id="PTHR10791">
    <property type="entry name" value="RAG1-ACTIVATING PROTEIN 1"/>
    <property type="match status" value="1"/>
</dbReference>
<feature type="transmembrane region" description="Helical" evidence="11">
    <location>
        <begin position="194"/>
        <end position="215"/>
    </location>
</feature>
<evidence type="ECO:0000313" key="13">
    <source>
        <dbReference type="Proteomes" id="UP001443914"/>
    </source>
</evidence>
<dbReference type="Gene3D" id="1.20.1280.290">
    <property type="match status" value="2"/>
</dbReference>
<evidence type="ECO:0000256" key="10">
    <source>
        <dbReference type="ARBA" id="ARBA00037238"/>
    </source>
</evidence>
<feature type="transmembrane region" description="Helical" evidence="11">
    <location>
        <begin position="105"/>
        <end position="127"/>
    </location>
</feature>
<evidence type="ECO:0000313" key="12">
    <source>
        <dbReference type="EMBL" id="KAK9747614.1"/>
    </source>
</evidence>
<name>A0AAW1MPN1_SAPOF</name>
<evidence type="ECO:0000256" key="2">
    <source>
        <dbReference type="ARBA" id="ARBA00007809"/>
    </source>
</evidence>
<dbReference type="Proteomes" id="UP001443914">
    <property type="component" value="Unassembled WGS sequence"/>
</dbReference>
<feature type="transmembrane region" description="Helical" evidence="11">
    <location>
        <begin position="6"/>
        <end position="24"/>
    </location>
</feature>
<comment type="function">
    <text evidence="11">Mediates both low-affinity uptake and efflux of sugar across the membrane.</text>
</comment>
<keyword evidence="5 11" id="KW-0762">Sugar transport</keyword>
<comment type="subcellular location">
    <subcellularLocation>
        <location evidence="1 11">Cell membrane</location>
        <topology evidence="1 11">Multi-pass membrane protein</topology>
    </subcellularLocation>
</comment>
<protein>
    <recommendedName>
        <fullName evidence="11">Bidirectional sugar transporter SWEET</fullName>
    </recommendedName>
</protein>
<feature type="transmembrane region" description="Helical" evidence="11">
    <location>
        <begin position="166"/>
        <end position="188"/>
    </location>
</feature>
<keyword evidence="9 11" id="KW-0472">Membrane</keyword>
<dbReference type="EMBL" id="JBDFQZ010000002">
    <property type="protein sequence ID" value="KAK9747614.1"/>
    <property type="molecule type" value="Genomic_DNA"/>
</dbReference>
<evidence type="ECO:0000256" key="8">
    <source>
        <dbReference type="ARBA" id="ARBA00022989"/>
    </source>
</evidence>
<evidence type="ECO:0000256" key="6">
    <source>
        <dbReference type="ARBA" id="ARBA00022692"/>
    </source>
</evidence>
<feature type="transmembrane region" description="Helical" evidence="11">
    <location>
        <begin position="133"/>
        <end position="154"/>
    </location>
</feature>
<sequence length="240" mass="26779">MVDPSTARSIIGIIGNVISFGLFLSPVPTMYQIVKNKSVQQFKVDPYIATILNCAMWVIYGLPQVNPDHILVVTINSVGLGLEIVYVGIFLFFSVGWCLTTKKITFGLISEAIFTLVVAIITFYVFHTTKKRTIFMGALCVAFNIIMYFSPLTVMKQVITTKSVKYMPFWLSLTNFLNGACWTAYACIKFDPWMVIPNGLGALSGVIQLVLYAIYYKSTDWGEPKNPPPPSSEVELQEQA</sequence>
<keyword evidence="4" id="KW-1003">Cell membrane</keyword>
<dbReference type="GO" id="GO:0051119">
    <property type="term" value="F:sugar transmembrane transporter activity"/>
    <property type="evidence" value="ECO:0007669"/>
    <property type="project" value="InterPro"/>
</dbReference>
<evidence type="ECO:0000256" key="4">
    <source>
        <dbReference type="ARBA" id="ARBA00022475"/>
    </source>
</evidence>
<comment type="similarity">
    <text evidence="2 11">Belongs to the SWEET sugar transporter family.</text>
</comment>
<comment type="caution">
    <text evidence="12">The sequence shown here is derived from an EMBL/GenBank/DDBJ whole genome shotgun (WGS) entry which is preliminary data.</text>
</comment>
<reference evidence="12" key="1">
    <citation type="submission" date="2024-03" db="EMBL/GenBank/DDBJ databases">
        <title>WGS assembly of Saponaria officinalis var. Norfolk2.</title>
        <authorList>
            <person name="Jenkins J."/>
            <person name="Shu S."/>
            <person name="Grimwood J."/>
            <person name="Barry K."/>
            <person name="Goodstein D."/>
            <person name="Schmutz J."/>
            <person name="Leebens-Mack J."/>
            <person name="Osbourn A."/>
        </authorList>
    </citation>
    <scope>NUCLEOTIDE SEQUENCE [LARGE SCALE GENOMIC DNA]</scope>
    <source>
        <strain evidence="12">JIC</strain>
    </source>
</reference>
<evidence type="ECO:0000256" key="9">
    <source>
        <dbReference type="ARBA" id="ARBA00023136"/>
    </source>
</evidence>
<keyword evidence="3 11" id="KW-0813">Transport</keyword>
<dbReference type="FunFam" id="1.20.1280.290:FF:000002">
    <property type="entry name" value="Bidirectional sugar transporter SWEET"/>
    <property type="match status" value="1"/>
</dbReference>
<dbReference type="FunFam" id="1.20.1280.290:FF:000001">
    <property type="entry name" value="Bidirectional sugar transporter SWEET"/>
    <property type="match status" value="1"/>
</dbReference>
<evidence type="ECO:0000256" key="5">
    <source>
        <dbReference type="ARBA" id="ARBA00022597"/>
    </source>
</evidence>
<keyword evidence="6 11" id="KW-0812">Transmembrane</keyword>
<feature type="transmembrane region" description="Helical" evidence="11">
    <location>
        <begin position="44"/>
        <end position="63"/>
    </location>
</feature>
<dbReference type="GO" id="GO:0005886">
    <property type="term" value="C:plasma membrane"/>
    <property type="evidence" value="ECO:0007669"/>
    <property type="project" value="UniProtKB-SubCell"/>
</dbReference>
<accession>A0AAW1MPN1</accession>
<organism evidence="12 13">
    <name type="scientific">Saponaria officinalis</name>
    <name type="common">Common soapwort</name>
    <name type="synonym">Lychnis saponaria</name>
    <dbReference type="NCBI Taxonomy" id="3572"/>
    <lineage>
        <taxon>Eukaryota</taxon>
        <taxon>Viridiplantae</taxon>
        <taxon>Streptophyta</taxon>
        <taxon>Embryophyta</taxon>
        <taxon>Tracheophyta</taxon>
        <taxon>Spermatophyta</taxon>
        <taxon>Magnoliopsida</taxon>
        <taxon>eudicotyledons</taxon>
        <taxon>Gunneridae</taxon>
        <taxon>Pentapetalae</taxon>
        <taxon>Caryophyllales</taxon>
        <taxon>Caryophyllaceae</taxon>
        <taxon>Caryophylleae</taxon>
        <taxon>Saponaria</taxon>
    </lineage>
</organism>
<dbReference type="GO" id="GO:0051260">
    <property type="term" value="P:protein homooligomerization"/>
    <property type="evidence" value="ECO:0007669"/>
    <property type="project" value="UniProtKB-ARBA"/>
</dbReference>
<dbReference type="PANTHER" id="PTHR10791:SF30">
    <property type="entry name" value="SUGAR TRANSPORTER SWEET1"/>
    <property type="match status" value="1"/>
</dbReference>
<evidence type="ECO:0000256" key="7">
    <source>
        <dbReference type="ARBA" id="ARBA00022737"/>
    </source>
</evidence>
<dbReference type="InterPro" id="IPR047664">
    <property type="entry name" value="SWEET"/>
</dbReference>
<evidence type="ECO:0000256" key="11">
    <source>
        <dbReference type="RuleBase" id="RU910715"/>
    </source>
</evidence>
<keyword evidence="8 11" id="KW-1133">Transmembrane helix</keyword>
<proteinExistence type="inferred from homology"/>
<dbReference type="InterPro" id="IPR004316">
    <property type="entry name" value="SWEET_rpt"/>
</dbReference>
<evidence type="ECO:0000256" key="1">
    <source>
        <dbReference type="ARBA" id="ARBA00004651"/>
    </source>
</evidence>
<keyword evidence="7" id="KW-0677">Repeat</keyword>
<comment type="function">
    <text evidence="10">Mediates both low-affinity uptake and efflux of sugar across the plasma membrane.</text>
</comment>
<keyword evidence="13" id="KW-1185">Reference proteome</keyword>
<dbReference type="Pfam" id="PF03083">
    <property type="entry name" value="MtN3_slv"/>
    <property type="match status" value="2"/>
</dbReference>